<feature type="compositionally biased region" description="Gly residues" evidence="1">
    <location>
        <begin position="229"/>
        <end position="256"/>
    </location>
</feature>
<organism evidence="2 3">
    <name type="scientific">Paractinoplanes durhamensis</name>
    <dbReference type="NCBI Taxonomy" id="113563"/>
    <lineage>
        <taxon>Bacteria</taxon>
        <taxon>Bacillati</taxon>
        <taxon>Actinomycetota</taxon>
        <taxon>Actinomycetes</taxon>
        <taxon>Micromonosporales</taxon>
        <taxon>Micromonosporaceae</taxon>
        <taxon>Paractinoplanes</taxon>
    </lineage>
</organism>
<name>A0ABQ3YPB9_9ACTN</name>
<proteinExistence type="predicted"/>
<feature type="compositionally biased region" description="Gly residues" evidence="1">
    <location>
        <begin position="270"/>
        <end position="291"/>
    </location>
</feature>
<dbReference type="RefSeq" id="WP_203724776.1">
    <property type="nucleotide sequence ID" value="NZ_BOML01000006.1"/>
</dbReference>
<dbReference type="EMBL" id="BOML01000006">
    <property type="protein sequence ID" value="GID99375.1"/>
    <property type="molecule type" value="Genomic_DNA"/>
</dbReference>
<gene>
    <name evidence="2" type="ORF">Adu01nite_07260</name>
</gene>
<comment type="caution">
    <text evidence="2">The sequence shown here is derived from an EMBL/GenBank/DDBJ whole genome shotgun (WGS) entry which is preliminary data.</text>
</comment>
<protein>
    <submittedName>
        <fullName evidence="2">Uncharacterized protein</fullName>
    </submittedName>
</protein>
<sequence length="494" mass="48752">MTGEPVLTSSWCTNWGAFNTPRLWSMVAGEDDGPGRAQVSAWRTLAGSVRSQRAALLTARADLVAAWPPEENESAAAFVTELDDLIKRLDTASIDADTTASGLDNILNALQTAKTSIEPLWEQYRDKSDDLTPRWWDGAEDEIDEKARAAMITAERAVEDAVTQLKVPEKYELTIEGERKAIVDQGESRGRGSVGITASVPHDPVPPLPGQDATVPEDASGGDNPAVGDGSGSGVGDRSGSGGTRGSATAGAGGPDLAGVIAPGQPPVGPGLGGEPIGLPSGGGGGGGGGNPLVPGLLPTTTSGGGPIGRSGGRSPRGSARASIATTGEPTAGRGTSTGRGAPGGAGGGAGLGGARGGAGVGGARGGGGTGGRAAGRTAGRGSGRGAGRAGVPGVEAESVGGARGGSRSGGVPRPKWLPDDEAGPNRRAGVGTSPAGMPGAAGRANRRARGDDNTTGFDPDNPWQVAEGVDPVIAPSTDEPRHDPGPNVIGRHG</sequence>
<reference evidence="2 3" key="1">
    <citation type="submission" date="2021-01" db="EMBL/GenBank/DDBJ databases">
        <title>Whole genome shotgun sequence of Actinoplanes durhamensis NBRC 14914.</title>
        <authorList>
            <person name="Komaki H."/>
            <person name="Tamura T."/>
        </authorList>
    </citation>
    <scope>NUCLEOTIDE SEQUENCE [LARGE SCALE GENOMIC DNA]</scope>
    <source>
        <strain evidence="2 3">NBRC 14914</strain>
    </source>
</reference>
<evidence type="ECO:0000313" key="2">
    <source>
        <dbReference type="EMBL" id="GID99375.1"/>
    </source>
</evidence>
<evidence type="ECO:0000313" key="3">
    <source>
        <dbReference type="Proteomes" id="UP000637628"/>
    </source>
</evidence>
<feature type="compositionally biased region" description="Low complexity" evidence="1">
    <location>
        <begin position="392"/>
        <end position="401"/>
    </location>
</feature>
<feature type="region of interest" description="Disordered" evidence="1">
    <location>
        <begin position="182"/>
        <end position="494"/>
    </location>
</feature>
<feature type="compositionally biased region" description="Low complexity" evidence="1">
    <location>
        <begin position="292"/>
        <end position="302"/>
    </location>
</feature>
<evidence type="ECO:0000256" key="1">
    <source>
        <dbReference type="SAM" id="MobiDB-lite"/>
    </source>
</evidence>
<accession>A0ABQ3YPB9</accession>
<keyword evidence="3" id="KW-1185">Reference proteome</keyword>
<feature type="compositionally biased region" description="Gly residues" evidence="1">
    <location>
        <begin position="303"/>
        <end position="312"/>
    </location>
</feature>
<feature type="compositionally biased region" description="Gly residues" evidence="1">
    <location>
        <begin position="336"/>
        <end position="391"/>
    </location>
</feature>
<dbReference type="Proteomes" id="UP000637628">
    <property type="component" value="Unassembled WGS sequence"/>
</dbReference>